<organism evidence="2 3">
    <name type="scientific">Neisseria zoodegmatis</name>
    <dbReference type="NCBI Taxonomy" id="326523"/>
    <lineage>
        <taxon>Bacteria</taxon>
        <taxon>Pseudomonadati</taxon>
        <taxon>Pseudomonadota</taxon>
        <taxon>Betaproteobacteria</taxon>
        <taxon>Neisseriales</taxon>
        <taxon>Neisseriaceae</taxon>
        <taxon>Neisseria</taxon>
    </lineage>
</organism>
<evidence type="ECO:0000313" key="3">
    <source>
        <dbReference type="Proteomes" id="UP000254055"/>
    </source>
</evidence>
<feature type="transmembrane region" description="Helical" evidence="1">
    <location>
        <begin position="7"/>
        <end position="25"/>
    </location>
</feature>
<sequence length="69" mass="8610">MNNWRQFFLFVFLMFILMRLQYYIADRFLSDWFAAHSIDAIWVESFVFSWSMGLAYHMVKRTAKWKWLT</sequence>
<proteinExistence type="predicted"/>
<dbReference type="AlphaFoldDB" id="A0A378X6N5"/>
<feature type="transmembrane region" description="Helical" evidence="1">
    <location>
        <begin position="40"/>
        <end position="59"/>
    </location>
</feature>
<name>A0A378X6N5_9NEIS</name>
<accession>A0A378X6N5</accession>
<evidence type="ECO:0000256" key="1">
    <source>
        <dbReference type="SAM" id="Phobius"/>
    </source>
</evidence>
<keyword evidence="1" id="KW-1133">Transmembrane helix</keyword>
<dbReference type="EMBL" id="UGRS01000003">
    <property type="protein sequence ID" value="SUA48802.1"/>
    <property type="molecule type" value="Genomic_DNA"/>
</dbReference>
<keyword evidence="1" id="KW-0812">Transmembrane</keyword>
<evidence type="ECO:0000313" key="2">
    <source>
        <dbReference type="EMBL" id="SUA48802.1"/>
    </source>
</evidence>
<dbReference type="Proteomes" id="UP000254055">
    <property type="component" value="Unassembled WGS sequence"/>
</dbReference>
<dbReference type="RefSeq" id="WP_115134986.1">
    <property type="nucleotide sequence ID" value="NZ_UGRS01000003.1"/>
</dbReference>
<gene>
    <name evidence="2" type="ORF">NCTC12229_02219</name>
</gene>
<protein>
    <submittedName>
        <fullName evidence="2">Uncharacterized protein</fullName>
    </submittedName>
</protein>
<dbReference type="OrthoDB" id="675880at28216"/>
<reference evidence="2 3" key="1">
    <citation type="submission" date="2018-06" db="EMBL/GenBank/DDBJ databases">
        <authorList>
            <consortium name="Pathogen Informatics"/>
            <person name="Doyle S."/>
        </authorList>
    </citation>
    <scope>NUCLEOTIDE SEQUENCE [LARGE SCALE GENOMIC DNA]</scope>
    <source>
        <strain evidence="2 3">NCTC12229</strain>
    </source>
</reference>
<keyword evidence="1" id="KW-0472">Membrane</keyword>